<evidence type="ECO:0000313" key="2">
    <source>
        <dbReference type="EMBL" id="RXK41178.1"/>
    </source>
</evidence>
<proteinExistence type="predicted"/>
<dbReference type="VEuPathDB" id="FungiDB:TREMEDRAFT_74535"/>
<protein>
    <submittedName>
        <fullName evidence="2">Uncharacterized protein</fullName>
    </submittedName>
</protein>
<accession>A0A4Q1BT70</accession>
<reference evidence="2 3" key="1">
    <citation type="submission" date="2016-06" db="EMBL/GenBank/DDBJ databases">
        <title>Evolution of pathogenesis and genome organization in the Tremellales.</title>
        <authorList>
            <person name="Cuomo C."/>
            <person name="Litvintseva A."/>
            <person name="Heitman J."/>
            <person name="Chen Y."/>
            <person name="Sun S."/>
            <person name="Springer D."/>
            <person name="Dromer F."/>
            <person name="Young S."/>
            <person name="Zeng Q."/>
            <person name="Chapman S."/>
            <person name="Gujja S."/>
            <person name="Saif S."/>
            <person name="Birren B."/>
        </authorList>
    </citation>
    <scope>NUCLEOTIDE SEQUENCE [LARGE SCALE GENOMIC DNA]</scope>
    <source>
        <strain evidence="2 3">ATCC 28783</strain>
    </source>
</reference>
<dbReference type="AlphaFoldDB" id="A0A4Q1BT70"/>
<evidence type="ECO:0000313" key="3">
    <source>
        <dbReference type="Proteomes" id="UP000289152"/>
    </source>
</evidence>
<gene>
    <name evidence="2" type="ORF">M231_01583</name>
</gene>
<dbReference type="EMBL" id="SDIL01000011">
    <property type="protein sequence ID" value="RXK41178.1"/>
    <property type="molecule type" value="Genomic_DNA"/>
</dbReference>
<organism evidence="2 3">
    <name type="scientific">Tremella mesenterica</name>
    <name type="common">Jelly fungus</name>
    <dbReference type="NCBI Taxonomy" id="5217"/>
    <lineage>
        <taxon>Eukaryota</taxon>
        <taxon>Fungi</taxon>
        <taxon>Dikarya</taxon>
        <taxon>Basidiomycota</taxon>
        <taxon>Agaricomycotina</taxon>
        <taxon>Tremellomycetes</taxon>
        <taxon>Tremellales</taxon>
        <taxon>Tremellaceae</taxon>
        <taxon>Tremella</taxon>
    </lineage>
</organism>
<evidence type="ECO:0000256" key="1">
    <source>
        <dbReference type="SAM" id="MobiDB-lite"/>
    </source>
</evidence>
<feature type="region of interest" description="Disordered" evidence="1">
    <location>
        <begin position="477"/>
        <end position="518"/>
    </location>
</feature>
<sequence length="518" mass="57964">MPHNVQAERHRLPIQIQNRIIHFCLALTPSIPPPLTADEPVTPEWDRMAGMCGRRARTKRMRERSEVQRLGLRLMRVCKAWKPLAAKYLYTEPLLTPYNLLSFASSLGAGEAKWSDLNLHPYSTPGRYVKTLDLSHILDGSDAPHPLYVTRACRSILSLIPNLTHFILPLLHTHILEYLINVDNCNFPKLRAIEGIDIHLVQCEPTLQRLSPHLEFLNLYGLVYDPHISSLEDSTLEETILSFPKLHTLVRHGSSSRDGISSMICHSEMPKLSRLSIAPCQDTRDELEFINNFLVLKGTRLISLTILEPREWPPRRTQFPYGILEFLPNLRHLSVLCTGDLNRLLENAKEHKLEVLTIPKPNAYIPSPSPSPVPAPTLGPLNPYGGGMVGQGLLAQSVVSEEDWSGHTGFSHQIDKLRNILTRAEIKPIAVVLDGYRWLPHDMGLAALEAGVSGRMRRLACRLKSYNVELRDMNGKQAPCLGEHQRGRSGTRGLSPVSPVRSPDRKGVGDGDGDEDGG</sequence>
<comment type="caution">
    <text evidence="2">The sequence shown here is derived from an EMBL/GenBank/DDBJ whole genome shotgun (WGS) entry which is preliminary data.</text>
</comment>
<dbReference type="InParanoid" id="A0A4Q1BT70"/>
<dbReference type="STRING" id="5217.A0A4Q1BT70"/>
<name>A0A4Q1BT70_TREME</name>
<keyword evidence="3" id="KW-1185">Reference proteome</keyword>
<dbReference type="Proteomes" id="UP000289152">
    <property type="component" value="Unassembled WGS sequence"/>
</dbReference>
<dbReference type="OrthoDB" id="2595178at2759"/>